<accession>A0A1I6M1L7</accession>
<dbReference type="PANTHER" id="PTHR41252">
    <property type="entry name" value="BLR2505 PROTEIN"/>
    <property type="match status" value="1"/>
</dbReference>
<keyword evidence="3" id="KW-1185">Reference proteome</keyword>
<dbReference type="SUPFAM" id="SSF54427">
    <property type="entry name" value="NTF2-like"/>
    <property type="match status" value="1"/>
</dbReference>
<protein>
    <submittedName>
        <fullName evidence="2">SnoaL-like domain-containing protein</fullName>
    </submittedName>
</protein>
<dbReference type="InterPro" id="IPR032710">
    <property type="entry name" value="NTF2-like_dom_sf"/>
</dbReference>
<dbReference type="PANTHER" id="PTHR41252:SF1">
    <property type="entry name" value="BLR2505 PROTEIN"/>
    <property type="match status" value="1"/>
</dbReference>
<dbReference type="RefSeq" id="WP_093316167.1">
    <property type="nucleotide sequence ID" value="NZ_FOZG01000003.1"/>
</dbReference>
<proteinExistence type="predicted"/>
<feature type="domain" description="SnoaL-like" evidence="1">
    <location>
        <begin position="12"/>
        <end position="115"/>
    </location>
</feature>
<dbReference type="InterPro" id="IPR037401">
    <property type="entry name" value="SnoaL-like"/>
</dbReference>
<evidence type="ECO:0000313" key="3">
    <source>
        <dbReference type="Proteomes" id="UP000198824"/>
    </source>
</evidence>
<dbReference type="STRING" id="1166337.SAMN05192580_3288"/>
<organism evidence="2 3">
    <name type="scientific">Sphingomonas jatrophae</name>
    <dbReference type="NCBI Taxonomy" id="1166337"/>
    <lineage>
        <taxon>Bacteria</taxon>
        <taxon>Pseudomonadati</taxon>
        <taxon>Pseudomonadota</taxon>
        <taxon>Alphaproteobacteria</taxon>
        <taxon>Sphingomonadales</taxon>
        <taxon>Sphingomonadaceae</taxon>
        <taxon>Sphingomonas</taxon>
    </lineage>
</organism>
<dbReference type="EMBL" id="FOZG01000003">
    <property type="protein sequence ID" value="SFS09518.1"/>
    <property type="molecule type" value="Genomic_DNA"/>
</dbReference>
<dbReference type="AlphaFoldDB" id="A0A1I6M1L7"/>
<dbReference type="Proteomes" id="UP000198824">
    <property type="component" value="Unassembled WGS sequence"/>
</dbReference>
<name>A0A1I6M1L7_9SPHN</name>
<dbReference type="OrthoDB" id="582171at2"/>
<sequence>MSIEERNLEETRKLYALCAAGDWPAVRDMLCDDFFATEAPGLPFEGVYAGRNGLRQLFEKVMGMMPVAGLDHVQMTAGGDWVIVLVEMLARDEAGEFRIPLAEATRFRDGKVAEIKPYYFDPALVHRAVAAGRG</sequence>
<evidence type="ECO:0000313" key="2">
    <source>
        <dbReference type="EMBL" id="SFS09518.1"/>
    </source>
</evidence>
<reference evidence="2 3" key="1">
    <citation type="submission" date="2016-10" db="EMBL/GenBank/DDBJ databases">
        <authorList>
            <person name="de Groot N.N."/>
        </authorList>
    </citation>
    <scope>NUCLEOTIDE SEQUENCE [LARGE SCALE GENOMIC DNA]</scope>
    <source>
        <strain evidence="2 3">S5-249</strain>
    </source>
</reference>
<gene>
    <name evidence="2" type="ORF">SAMN05192580_3288</name>
</gene>
<dbReference type="Gene3D" id="3.10.450.50">
    <property type="match status" value="1"/>
</dbReference>
<evidence type="ECO:0000259" key="1">
    <source>
        <dbReference type="Pfam" id="PF12680"/>
    </source>
</evidence>
<dbReference type="Pfam" id="PF12680">
    <property type="entry name" value="SnoaL_2"/>
    <property type="match status" value="1"/>
</dbReference>